<feature type="compositionally biased region" description="Basic and acidic residues" evidence="1">
    <location>
        <begin position="772"/>
        <end position="783"/>
    </location>
</feature>
<comment type="caution">
    <text evidence="2">The sequence shown here is derived from an EMBL/GenBank/DDBJ whole genome shotgun (WGS) entry which is preliminary data.</text>
</comment>
<feature type="region of interest" description="Disordered" evidence="1">
    <location>
        <begin position="431"/>
        <end position="465"/>
    </location>
</feature>
<evidence type="ECO:0000256" key="1">
    <source>
        <dbReference type="SAM" id="MobiDB-lite"/>
    </source>
</evidence>
<feature type="compositionally biased region" description="Basic and acidic residues" evidence="1">
    <location>
        <begin position="626"/>
        <end position="638"/>
    </location>
</feature>
<evidence type="ECO:0000313" key="2">
    <source>
        <dbReference type="EMBL" id="CAD5228995.1"/>
    </source>
</evidence>
<feature type="compositionally biased region" description="Basic and acidic residues" evidence="1">
    <location>
        <begin position="728"/>
        <end position="740"/>
    </location>
</feature>
<feature type="region of interest" description="Disordered" evidence="1">
    <location>
        <begin position="591"/>
        <end position="642"/>
    </location>
</feature>
<feature type="region of interest" description="Disordered" evidence="1">
    <location>
        <begin position="662"/>
        <end position="684"/>
    </location>
</feature>
<dbReference type="EMBL" id="CAJFDH010000006">
    <property type="protein sequence ID" value="CAD5228995.1"/>
    <property type="molecule type" value="Genomic_DNA"/>
</dbReference>
<name>A0A811LMP4_9BILA</name>
<feature type="region of interest" description="Disordered" evidence="1">
    <location>
        <begin position="379"/>
        <end position="418"/>
    </location>
</feature>
<dbReference type="AlphaFoldDB" id="A0A811LMP4"/>
<accession>A0A811LMP4</accession>
<dbReference type="Proteomes" id="UP000783686">
    <property type="component" value="Unassembled WGS sequence"/>
</dbReference>
<protein>
    <submittedName>
        <fullName evidence="2">Uncharacterized protein</fullName>
    </submittedName>
</protein>
<feature type="region of interest" description="Disordered" evidence="1">
    <location>
        <begin position="510"/>
        <end position="534"/>
    </location>
</feature>
<reference evidence="2" key="1">
    <citation type="submission" date="2020-09" db="EMBL/GenBank/DDBJ databases">
        <authorList>
            <person name="Kikuchi T."/>
        </authorList>
    </citation>
    <scope>NUCLEOTIDE SEQUENCE</scope>
    <source>
        <strain evidence="2">SH1</strain>
    </source>
</reference>
<dbReference type="OrthoDB" id="10017659at2759"/>
<evidence type="ECO:0000313" key="3">
    <source>
        <dbReference type="Proteomes" id="UP000614601"/>
    </source>
</evidence>
<gene>
    <name evidence="2" type="ORF">BOKJ2_LOCUS13054</name>
</gene>
<feature type="region of interest" description="Disordered" evidence="1">
    <location>
        <begin position="188"/>
        <end position="207"/>
    </location>
</feature>
<organism evidence="2 3">
    <name type="scientific">Bursaphelenchus okinawaensis</name>
    <dbReference type="NCBI Taxonomy" id="465554"/>
    <lineage>
        <taxon>Eukaryota</taxon>
        <taxon>Metazoa</taxon>
        <taxon>Ecdysozoa</taxon>
        <taxon>Nematoda</taxon>
        <taxon>Chromadorea</taxon>
        <taxon>Rhabditida</taxon>
        <taxon>Tylenchina</taxon>
        <taxon>Tylenchomorpha</taxon>
        <taxon>Aphelenchoidea</taxon>
        <taxon>Aphelenchoididae</taxon>
        <taxon>Bursaphelenchus</taxon>
    </lineage>
</organism>
<dbReference type="EMBL" id="CAJFCW020000006">
    <property type="protein sequence ID" value="CAG9125453.1"/>
    <property type="molecule type" value="Genomic_DNA"/>
</dbReference>
<proteinExistence type="predicted"/>
<keyword evidence="3" id="KW-1185">Reference proteome</keyword>
<feature type="compositionally biased region" description="Polar residues" evidence="1">
    <location>
        <begin position="741"/>
        <end position="758"/>
    </location>
</feature>
<feature type="compositionally biased region" description="Low complexity" evidence="1">
    <location>
        <begin position="450"/>
        <end position="465"/>
    </location>
</feature>
<dbReference type="Proteomes" id="UP000614601">
    <property type="component" value="Unassembled WGS sequence"/>
</dbReference>
<feature type="region of interest" description="Disordered" evidence="1">
    <location>
        <begin position="236"/>
        <end position="255"/>
    </location>
</feature>
<feature type="compositionally biased region" description="Polar residues" evidence="1">
    <location>
        <begin position="434"/>
        <end position="449"/>
    </location>
</feature>
<feature type="compositionally biased region" description="Low complexity" evidence="1">
    <location>
        <begin position="514"/>
        <end position="524"/>
    </location>
</feature>
<feature type="region of interest" description="Disordered" evidence="1">
    <location>
        <begin position="706"/>
        <end position="783"/>
    </location>
</feature>
<sequence length="783" mass="83088">MDQMAGKENGLGLDSVIQSALAAGIPIPQVLQFLQNSIQVPQPFAQTPNQQLLAAVANPAQLLGAQNASNAAGLGQLGNPNLNFNLAALNQPQQQVHAVSSQAPQSSLNSSINGAENGSLPWPIFQPAVHVPHFDMTTYQKVNLDAQASALPSGMDLPLHDMNTLRFFFNFGVHHARQILLREHFQLQPGQGGQAQPSSSNAAASQLTQQGQLLSNMSNQDLLYQQMLLKTNQDLTNASKPVGTPLPGSTSAVTDPRSAFQLQKDLANSLLNKPQGLHVKSEPMDNILMQSSLLGSTSAARGVSNVPQSTPLAILQRQQQAQQIQTSAQQSQRHDNEVLRPQAVSLNELTGSAQIQQLLQQQNLGGLLQNKSLTQVPLDPAPRQVIPTRDHATSGGAALPTSAGSTFPQKEAQDQADRMKPTAIVRGAVADVANRTQSSPPKGSEANTVSSSLSSSNGAATQPSSSSQDAAAVAAANAFVSQFGGANGQVPSLAAQLSAAMVASTFMNPSKLPTASSTSSAATTNENPDAHLLAGTSPYAKFPALAQSASRATVPTTENSHSNDINLSEIKAESILQTSEQHFTEAFKRSIHQQVQGKNGKGSPANEQAESPDKVQRKSGVNMLNVDREGGESRKNSDKPIPSMINYMNSCLTQIKTQVQSQGGALPIDHNGRPIDYSSRPPDPIFRQAREKLDKDRDFLMIRRGSPSLHVQPESASSDACPIGISDARARSEQPQDVQKKVNTLASTKGQRPRSTQPGAEGALENPDDGPEEKKQRLEGESV</sequence>